<dbReference type="Gene3D" id="3.30.420.40">
    <property type="match status" value="2"/>
</dbReference>
<evidence type="ECO:0000313" key="1">
    <source>
        <dbReference type="EMBL" id="PIQ70434.1"/>
    </source>
</evidence>
<proteinExistence type="predicted"/>
<dbReference type="PANTHER" id="PTHR32432">
    <property type="entry name" value="CELL DIVISION PROTEIN FTSA-RELATED"/>
    <property type="match status" value="1"/>
</dbReference>
<comment type="caution">
    <text evidence="1">The sequence shown here is derived from an EMBL/GenBank/DDBJ whole genome shotgun (WGS) entry which is preliminary data.</text>
</comment>
<dbReference type="EMBL" id="PCVI01000009">
    <property type="protein sequence ID" value="PIQ70434.1"/>
    <property type="molecule type" value="Genomic_DNA"/>
</dbReference>
<evidence type="ECO:0000313" key="2">
    <source>
        <dbReference type="Proteomes" id="UP000231371"/>
    </source>
</evidence>
<dbReference type="Pfam" id="PF11104">
    <property type="entry name" value="PilM_2"/>
    <property type="match status" value="1"/>
</dbReference>
<dbReference type="CDD" id="cd24049">
    <property type="entry name" value="ASKHA_NBD_PilM"/>
    <property type="match status" value="1"/>
</dbReference>
<evidence type="ECO:0008006" key="3">
    <source>
        <dbReference type="Google" id="ProtNLM"/>
    </source>
</evidence>
<dbReference type="InterPro" id="IPR043129">
    <property type="entry name" value="ATPase_NBD"/>
</dbReference>
<dbReference type="InterPro" id="IPR005883">
    <property type="entry name" value="PilM"/>
</dbReference>
<name>A0A2H0KJ76_9BACT</name>
<reference evidence="1 2" key="1">
    <citation type="submission" date="2017-09" db="EMBL/GenBank/DDBJ databases">
        <title>Depth-based differentiation of microbial function through sediment-hosted aquifers and enrichment of novel symbionts in the deep terrestrial subsurface.</title>
        <authorList>
            <person name="Probst A.J."/>
            <person name="Ladd B."/>
            <person name="Jarett J.K."/>
            <person name="Geller-Mcgrath D.E."/>
            <person name="Sieber C.M."/>
            <person name="Emerson J.B."/>
            <person name="Anantharaman K."/>
            <person name="Thomas B.C."/>
            <person name="Malmstrom R."/>
            <person name="Stieglmeier M."/>
            <person name="Klingl A."/>
            <person name="Woyke T."/>
            <person name="Ryan C.M."/>
            <person name="Banfield J.F."/>
        </authorList>
    </citation>
    <scope>NUCLEOTIDE SEQUENCE [LARGE SCALE GENOMIC DNA]</scope>
    <source>
        <strain evidence="1">CG11_big_fil_rev_8_21_14_0_20_40_12</strain>
    </source>
</reference>
<dbReference type="PANTHER" id="PTHR32432:SF3">
    <property type="entry name" value="ETHANOLAMINE UTILIZATION PROTEIN EUTJ"/>
    <property type="match status" value="1"/>
</dbReference>
<organism evidence="1 2">
    <name type="scientific">Candidatus Shapirobacteria bacterium CG11_big_fil_rev_8_21_14_0_20_40_12</name>
    <dbReference type="NCBI Taxonomy" id="1974889"/>
    <lineage>
        <taxon>Bacteria</taxon>
        <taxon>Candidatus Shapironibacteriota</taxon>
    </lineage>
</organism>
<dbReference type="SUPFAM" id="SSF53067">
    <property type="entry name" value="Actin-like ATPase domain"/>
    <property type="match status" value="2"/>
</dbReference>
<gene>
    <name evidence="1" type="ORF">COV89_00450</name>
</gene>
<protein>
    <recommendedName>
        <fullName evidence="3">SHS2 domain-containing protein</fullName>
    </recommendedName>
</protein>
<dbReference type="Gene3D" id="3.30.1490.300">
    <property type="match status" value="1"/>
</dbReference>
<dbReference type="NCBIfam" id="TIGR01175">
    <property type="entry name" value="pilM"/>
    <property type="match status" value="1"/>
</dbReference>
<dbReference type="AlphaFoldDB" id="A0A2H0KJ76"/>
<dbReference type="PIRSF" id="PIRSF019169">
    <property type="entry name" value="PilM"/>
    <property type="match status" value="1"/>
</dbReference>
<accession>A0A2H0KJ76</accession>
<dbReference type="Proteomes" id="UP000231371">
    <property type="component" value="Unassembled WGS sequence"/>
</dbReference>
<dbReference type="InterPro" id="IPR050696">
    <property type="entry name" value="FtsA/MreB"/>
</dbReference>
<sequence>MNNAFGLDIGSETIKIMQLVKKGAKPRVVAAGVAKNPLLGFISTNEKEITPLAEAIKLLRKESGVTTALVTASMPERSVFIQTIEVPKMTEKELGQAILLQAESVIPKPMSEVSFDWRTIEDEKTQKEGKLKVLIIAAPLVLTEGYLKVLRLAGLDPLSLESESLALTRFIQTTIGKKNILVFSWGMKSADIIVIKNGDFYLNRSLSGTGEALTRAINIGLGLDVPSAEQYKKTYGLSSEAEGKVGKTIQPLLETLVNEIKKAVNFFEEKEQEKIPMMILTGGSSLLSGAAEYFTKTLGLEVQIANPFYGLTVAPDFLETLRKDTPIFSVVTGLAAKEI</sequence>